<reference evidence="6" key="1">
    <citation type="journal article" date="2014" name="Science">
        <title>Ancient hybridizations among the ancestral genomes of bread wheat.</title>
        <authorList>
            <consortium name="International Wheat Genome Sequencing Consortium,"/>
            <person name="Marcussen T."/>
            <person name="Sandve S.R."/>
            <person name="Heier L."/>
            <person name="Spannagl M."/>
            <person name="Pfeifer M."/>
            <person name="Jakobsen K.S."/>
            <person name="Wulff B.B."/>
            <person name="Steuernagel B."/>
            <person name="Mayer K.F."/>
            <person name="Olsen O.A."/>
        </authorList>
    </citation>
    <scope>NUCLEOTIDE SEQUENCE [LARGE SCALE GENOMIC DNA]</scope>
    <source>
        <strain evidence="6">cv. AL8/78</strain>
    </source>
</reference>
<protein>
    <recommendedName>
        <fullName evidence="7">TATA-box-binding protein</fullName>
    </recommendedName>
</protein>
<reference evidence="5" key="3">
    <citation type="journal article" date="2017" name="Nature">
        <title>Genome sequence of the progenitor of the wheat D genome Aegilops tauschii.</title>
        <authorList>
            <person name="Luo M.C."/>
            <person name="Gu Y.Q."/>
            <person name="Puiu D."/>
            <person name="Wang H."/>
            <person name="Twardziok S.O."/>
            <person name="Deal K.R."/>
            <person name="Huo N."/>
            <person name="Zhu T."/>
            <person name="Wang L."/>
            <person name="Wang Y."/>
            <person name="McGuire P.E."/>
            <person name="Liu S."/>
            <person name="Long H."/>
            <person name="Ramasamy R.K."/>
            <person name="Rodriguez J.C."/>
            <person name="Van S.L."/>
            <person name="Yuan L."/>
            <person name="Wang Z."/>
            <person name="Xia Z."/>
            <person name="Xiao L."/>
            <person name="Anderson O.D."/>
            <person name="Ouyang S."/>
            <person name="Liang Y."/>
            <person name="Zimin A.V."/>
            <person name="Pertea G."/>
            <person name="Qi P."/>
            <person name="Bennetzen J.L."/>
            <person name="Dai X."/>
            <person name="Dawson M.W."/>
            <person name="Muller H.G."/>
            <person name="Kugler K."/>
            <person name="Rivarola-Duarte L."/>
            <person name="Spannagl M."/>
            <person name="Mayer K.F.X."/>
            <person name="Lu F.H."/>
            <person name="Bevan M.W."/>
            <person name="Leroy P."/>
            <person name="Li P."/>
            <person name="You F.M."/>
            <person name="Sun Q."/>
            <person name="Liu Z."/>
            <person name="Lyons E."/>
            <person name="Wicker T."/>
            <person name="Salzberg S.L."/>
            <person name="Devos K.M."/>
            <person name="Dvorak J."/>
        </authorList>
    </citation>
    <scope>NUCLEOTIDE SEQUENCE [LARGE SCALE GENOMIC DNA]</scope>
    <source>
        <strain evidence="5">cv. AL8/78</strain>
    </source>
</reference>
<dbReference type="GO" id="GO:0003677">
    <property type="term" value="F:DNA binding"/>
    <property type="evidence" value="ECO:0007669"/>
    <property type="project" value="UniProtKB-KW"/>
</dbReference>
<reference evidence="5" key="5">
    <citation type="journal article" date="2021" name="G3 (Bethesda)">
        <title>Aegilops tauschii genome assembly Aet v5.0 features greater sequence contiguity and improved annotation.</title>
        <authorList>
            <person name="Wang L."/>
            <person name="Zhu T."/>
            <person name="Rodriguez J.C."/>
            <person name="Deal K.R."/>
            <person name="Dubcovsky J."/>
            <person name="McGuire P.E."/>
            <person name="Lux T."/>
            <person name="Spannagl M."/>
            <person name="Mayer K.F.X."/>
            <person name="Baldrich P."/>
            <person name="Meyers B.C."/>
            <person name="Huo N."/>
            <person name="Gu Y.Q."/>
            <person name="Zhou H."/>
            <person name="Devos K.M."/>
            <person name="Bennetzen J.L."/>
            <person name="Unver T."/>
            <person name="Budak H."/>
            <person name="Gulick P.J."/>
            <person name="Galiba G."/>
            <person name="Kalapos B."/>
            <person name="Nelson D.R."/>
            <person name="Li P."/>
            <person name="You F.M."/>
            <person name="Luo M.C."/>
            <person name="Dvorak J."/>
        </authorList>
    </citation>
    <scope>NUCLEOTIDE SEQUENCE [LARGE SCALE GENOMIC DNA]</scope>
    <source>
        <strain evidence="5">cv. AL8/78</strain>
    </source>
</reference>
<dbReference type="GO" id="GO:0006352">
    <property type="term" value="P:DNA-templated transcription initiation"/>
    <property type="evidence" value="ECO:0007669"/>
    <property type="project" value="InterPro"/>
</dbReference>
<evidence type="ECO:0008006" key="7">
    <source>
        <dbReference type="Google" id="ProtNLM"/>
    </source>
</evidence>
<accession>A0A453H0S6</accession>
<dbReference type="Gramene" id="AET4Gv20024700.5">
    <property type="protein sequence ID" value="AET4Gv20024700.5"/>
    <property type="gene ID" value="AET4Gv20024700"/>
</dbReference>
<keyword evidence="6" id="KW-1185">Reference proteome</keyword>
<evidence type="ECO:0000256" key="4">
    <source>
        <dbReference type="ARBA" id="ARBA00037612"/>
    </source>
</evidence>
<evidence type="ECO:0000256" key="1">
    <source>
        <dbReference type="ARBA" id="ARBA00005560"/>
    </source>
</evidence>
<evidence type="ECO:0000256" key="2">
    <source>
        <dbReference type="ARBA" id="ARBA00023125"/>
    </source>
</evidence>
<comment type="similarity">
    <text evidence="1">Belongs to the TBP family.</text>
</comment>
<organism evidence="5 6">
    <name type="scientific">Aegilops tauschii subsp. strangulata</name>
    <name type="common">Goatgrass</name>
    <dbReference type="NCBI Taxonomy" id="200361"/>
    <lineage>
        <taxon>Eukaryota</taxon>
        <taxon>Viridiplantae</taxon>
        <taxon>Streptophyta</taxon>
        <taxon>Embryophyta</taxon>
        <taxon>Tracheophyta</taxon>
        <taxon>Spermatophyta</taxon>
        <taxon>Magnoliopsida</taxon>
        <taxon>Liliopsida</taxon>
        <taxon>Poales</taxon>
        <taxon>Poaceae</taxon>
        <taxon>BOP clade</taxon>
        <taxon>Pooideae</taxon>
        <taxon>Triticodae</taxon>
        <taxon>Triticeae</taxon>
        <taxon>Triticinae</taxon>
        <taxon>Aegilops</taxon>
    </lineage>
</organism>
<comment type="function">
    <text evidence="4">General transcription factor that functions at the core of the DNA-binding multiprotein factor TFIID. Binding of TFIID to the TATA box is the initial transcriptional step of the pre-initiation complex (PIC), playing a role in the activation of eukaryotic genes transcribed by RNA polymerase II.</text>
</comment>
<reference evidence="6" key="2">
    <citation type="journal article" date="2017" name="Nat. Plants">
        <title>The Aegilops tauschii genome reveals multiple impacts of transposons.</title>
        <authorList>
            <person name="Zhao G."/>
            <person name="Zou C."/>
            <person name="Li K."/>
            <person name="Wang K."/>
            <person name="Li T."/>
            <person name="Gao L."/>
            <person name="Zhang X."/>
            <person name="Wang H."/>
            <person name="Yang Z."/>
            <person name="Liu X."/>
            <person name="Jiang W."/>
            <person name="Mao L."/>
            <person name="Kong X."/>
            <person name="Jiao Y."/>
            <person name="Jia J."/>
        </authorList>
    </citation>
    <scope>NUCLEOTIDE SEQUENCE [LARGE SCALE GENOMIC DNA]</scope>
    <source>
        <strain evidence="6">cv. AL8/78</strain>
    </source>
</reference>
<name>A0A453H0S6_AEGTS</name>
<dbReference type="SUPFAM" id="SSF55945">
    <property type="entry name" value="TATA-box binding protein-like"/>
    <property type="match status" value="1"/>
</dbReference>
<dbReference type="EnsemblPlants" id="AET4Gv20024700.5">
    <property type="protein sequence ID" value="AET4Gv20024700.5"/>
    <property type="gene ID" value="AET4Gv20024700"/>
</dbReference>
<proteinExistence type="inferred from homology"/>
<keyword evidence="3" id="KW-0804">Transcription</keyword>
<evidence type="ECO:0000256" key="3">
    <source>
        <dbReference type="ARBA" id="ARBA00023163"/>
    </source>
</evidence>
<dbReference type="Pfam" id="PF00352">
    <property type="entry name" value="TBP"/>
    <property type="match status" value="1"/>
</dbReference>
<dbReference type="Gene3D" id="3.30.310.10">
    <property type="entry name" value="TATA-Binding Protein"/>
    <property type="match status" value="1"/>
</dbReference>
<dbReference type="PANTHER" id="PTHR10126">
    <property type="entry name" value="TATA-BOX BINDING PROTEIN"/>
    <property type="match status" value="1"/>
</dbReference>
<evidence type="ECO:0000313" key="6">
    <source>
        <dbReference type="Proteomes" id="UP000015105"/>
    </source>
</evidence>
<dbReference type="PRINTS" id="PR00686">
    <property type="entry name" value="TIFACTORIID"/>
</dbReference>
<reference evidence="5" key="4">
    <citation type="submission" date="2019-03" db="UniProtKB">
        <authorList>
            <consortium name="EnsemblPlants"/>
        </authorList>
    </citation>
    <scope>IDENTIFICATION</scope>
</reference>
<keyword evidence="2" id="KW-0238">DNA-binding</keyword>
<dbReference type="Proteomes" id="UP000015105">
    <property type="component" value="Chromosome 4D"/>
</dbReference>
<dbReference type="FunFam" id="3.30.310.10:FF:000033">
    <property type="entry name" value="TATA box-binding protein-like 2"/>
    <property type="match status" value="1"/>
</dbReference>
<dbReference type="InterPro" id="IPR000814">
    <property type="entry name" value="TBP"/>
</dbReference>
<dbReference type="AlphaFoldDB" id="A0A453H0S6"/>
<evidence type="ECO:0000313" key="5">
    <source>
        <dbReference type="EnsemblPlants" id="AET4Gv20024700.5"/>
    </source>
</evidence>
<sequence>MAEATLEGSEPVDLSKHPSGIIPTLQNIVSTVNLDCKLDLKAIALQARNAEYNPKRFAAVIMRIREPKTTALIFASGKMVWYVLEQRANNNPSLQQESMLVSFRNLAFQLNSRILRFRISLAPVMLNFQLDWRALHILMVLSQVMSRNFFLV</sequence>
<dbReference type="InterPro" id="IPR012295">
    <property type="entry name" value="TBP_dom_sf"/>
</dbReference>